<feature type="region of interest" description="Disordered" evidence="1">
    <location>
        <begin position="37"/>
        <end position="59"/>
    </location>
</feature>
<feature type="region of interest" description="Disordered" evidence="1">
    <location>
        <begin position="324"/>
        <end position="366"/>
    </location>
</feature>
<dbReference type="Proteomes" id="UP000439022">
    <property type="component" value="Unassembled WGS sequence"/>
</dbReference>
<evidence type="ECO:0000256" key="1">
    <source>
        <dbReference type="SAM" id="MobiDB-lite"/>
    </source>
</evidence>
<comment type="caution">
    <text evidence="3">The sequence shown here is derived from an EMBL/GenBank/DDBJ whole genome shotgun (WGS) entry which is preliminary data.</text>
</comment>
<gene>
    <name evidence="3" type="ORF">GJR96_02805</name>
</gene>
<organism evidence="3 4">
    <name type="scientific">Haloferax litoreum</name>
    <dbReference type="NCBI Taxonomy" id="2666140"/>
    <lineage>
        <taxon>Archaea</taxon>
        <taxon>Methanobacteriati</taxon>
        <taxon>Methanobacteriota</taxon>
        <taxon>Stenosarchaea group</taxon>
        <taxon>Halobacteria</taxon>
        <taxon>Halobacteriales</taxon>
        <taxon>Haloferacaceae</taxon>
        <taxon>Haloferax</taxon>
    </lineage>
</organism>
<accession>A0A6A8GCB5</accession>
<evidence type="ECO:0000313" key="3">
    <source>
        <dbReference type="EMBL" id="MRX20894.1"/>
    </source>
</evidence>
<evidence type="ECO:0000259" key="2">
    <source>
        <dbReference type="Pfam" id="PF12705"/>
    </source>
</evidence>
<evidence type="ECO:0000313" key="4">
    <source>
        <dbReference type="Proteomes" id="UP000439022"/>
    </source>
</evidence>
<name>A0A6A8GCB5_9EURY</name>
<feature type="domain" description="PD-(D/E)XK endonuclease-like" evidence="2">
    <location>
        <begin position="109"/>
        <end position="255"/>
    </location>
</feature>
<protein>
    <submittedName>
        <fullName evidence="3">Dna2/Cas4 domain-containing protein</fullName>
    </submittedName>
</protein>
<proteinExistence type="predicted"/>
<dbReference type="Pfam" id="PF12705">
    <property type="entry name" value="PDDEXK_1"/>
    <property type="match status" value="1"/>
</dbReference>
<dbReference type="RefSeq" id="WP_151161545.1">
    <property type="nucleotide sequence ID" value="NZ_WKJO01000001.1"/>
</dbReference>
<dbReference type="InterPro" id="IPR038726">
    <property type="entry name" value="PDDEXK_AddAB-type"/>
</dbReference>
<reference evidence="3 4" key="1">
    <citation type="submission" date="2019-11" db="EMBL/GenBank/DDBJ databases">
        <title>Whole genome sequence of Haloferax sp. MBLA0076.</title>
        <authorList>
            <person name="Seo M.-J."/>
            <person name="Cho E.-S."/>
        </authorList>
    </citation>
    <scope>NUCLEOTIDE SEQUENCE [LARGE SCALE GENOMIC DNA]</scope>
    <source>
        <strain evidence="3 4">MBLA0076</strain>
    </source>
</reference>
<dbReference type="EMBL" id="WKJO01000001">
    <property type="protein sequence ID" value="MRX20894.1"/>
    <property type="molecule type" value="Genomic_DNA"/>
</dbReference>
<dbReference type="InterPro" id="IPR011604">
    <property type="entry name" value="PDDEXK-like_dom_sf"/>
</dbReference>
<keyword evidence="4" id="KW-1185">Reference proteome</keyword>
<dbReference type="AlphaFoldDB" id="A0A6A8GCB5"/>
<dbReference type="Gene3D" id="3.90.320.10">
    <property type="match status" value="1"/>
</dbReference>
<sequence>MADIHSIVGGSLRSELLNKLTPGNFRDWYTQRNHRQNIEEGKPHFNGPSAVPDPTHHRPSKLLQCHRKVTYDQLNAPEETSDPDGIFWVGTLFEEHIAFPFLRSVASNSDTYVRNTDWLDFQVETRAGELHFTGSTDPVIVDEESNPIVPTEIKTKSSIDHVSKSSRIHRAQLHAYMVGLSAKYDVELTKGVIIYGCRKSLEVKIFHVEFDEAFWHDVVLEWATNHTEYRLEERLPPPNPEYGWECNYCSFRERCGRGSRPISDSPSEGLLPNFTGYPREKLLDYLDANEDARLTPSLAHAYPSLVDEYGAFDWLCERCETSHPWDTVSPGKPTQTPPRCPDCSEKGRVSSLRGPSPLEQSRGGYQ</sequence>